<evidence type="ECO:0000313" key="2">
    <source>
        <dbReference type="Proteomes" id="UP000275663"/>
    </source>
</evidence>
<protein>
    <submittedName>
        <fullName evidence="1">Uncharacterized protein</fullName>
    </submittedName>
</protein>
<dbReference type="EMBL" id="CP034464">
    <property type="protein sequence ID" value="AZP13308.1"/>
    <property type="molecule type" value="Genomic_DNA"/>
</dbReference>
<accession>A0A3Q9BS61</accession>
<dbReference type="Proteomes" id="UP000275663">
    <property type="component" value="Chromosome"/>
</dbReference>
<dbReference type="AlphaFoldDB" id="A0A3Q9BS61"/>
<reference evidence="1 2" key="1">
    <citation type="journal article" date="2011" name="Int. J. Syst. Evol. Microbiol.">
        <title>Description of Undibacterium oligocarboniphilum sp. nov., isolated from purified water, and Undibacterium pigrum strain CCUG 49012 as the type strain of Undibacterium parvum sp. nov., and emended descriptions of the genus Undibacterium and the species Undibacterium pigrum.</title>
        <authorList>
            <person name="Eder W."/>
            <person name="Wanner G."/>
            <person name="Ludwig W."/>
            <person name="Busse H.J."/>
            <person name="Ziemke-Kageler F."/>
            <person name="Lang E."/>
        </authorList>
    </citation>
    <scope>NUCLEOTIDE SEQUENCE [LARGE SCALE GENOMIC DNA]</scope>
    <source>
        <strain evidence="1 2">DSM 23061</strain>
    </source>
</reference>
<organism evidence="1 2">
    <name type="scientific">Undibacterium parvum</name>
    <dbReference type="NCBI Taxonomy" id="401471"/>
    <lineage>
        <taxon>Bacteria</taxon>
        <taxon>Pseudomonadati</taxon>
        <taxon>Pseudomonadota</taxon>
        <taxon>Betaproteobacteria</taxon>
        <taxon>Burkholderiales</taxon>
        <taxon>Oxalobacteraceae</taxon>
        <taxon>Undibacterium</taxon>
    </lineage>
</organism>
<evidence type="ECO:0000313" key="1">
    <source>
        <dbReference type="EMBL" id="AZP13308.1"/>
    </source>
</evidence>
<name>A0A3Q9BS61_9BURK</name>
<proteinExistence type="predicted"/>
<gene>
    <name evidence="1" type="ORF">EJN92_15685</name>
</gene>
<dbReference type="RefSeq" id="WP_126128681.1">
    <property type="nucleotide sequence ID" value="NZ_CP034464.1"/>
</dbReference>
<keyword evidence="2" id="KW-1185">Reference proteome</keyword>
<dbReference type="OrthoDB" id="8775998at2"/>
<sequence>MANRRFRNLEQKLHSELLSSFPTIKEVITDEKVEGYRHVAITVYDHWLSEKEAFEEFKEMSAEKQKINDDKLHSFICGLTSNYESYLAKFIGRNKKRKVSFRAFNSEVAKNRTLKPLSYLASNVRRFIIIIPSLELIYMEGWDFTHHVYLKNDALIGALKMEAMKSNVYVL</sequence>
<dbReference type="KEGG" id="upv:EJN92_15685"/>